<dbReference type="Proteomes" id="UP001281147">
    <property type="component" value="Unassembled WGS sequence"/>
</dbReference>
<comment type="caution">
    <text evidence="1">The sequence shown here is derived from an EMBL/GenBank/DDBJ whole genome shotgun (WGS) entry which is preliminary data.</text>
</comment>
<gene>
    <name evidence="1" type="ORF">LTR37_016295</name>
</gene>
<accession>A0ACC3MR25</accession>
<dbReference type="EMBL" id="JAUTXU010000193">
    <property type="protein sequence ID" value="KAK3699786.1"/>
    <property type="molecule type" value="Genomic_DNA"/>
</dbReference>
<keyword evidence="2" id="KW-1185">Reference proteome</keyword>
<reference evidence="1" key="1">
    <citation type="submission" date="2023-07" db="EMBL/GenBank/DDBJ databases">
        <title>Black Yeasts Isolated from many extreme environments.</title>
        <authorList>
            <person name="Coleine C."/>
            <person name="Stajich J.E."/>
            <person name="Selbmann L."/>
        </authorList>
    </citation>
    <scope>NUCLEOTIDE SEQUENCE</scope>
    <source>
        <strain evidence="1">CCFEE 5714</strain>
    </source>
</reference>
<proteinExistence type="predicted"/>
<sequence>MSAEADVKLDNFKSIFSLDGKVAVVTGGSRGLGLHAASGLLQAGCSKVFITSRKAKACEEACAALNALPCSGEAISVPADLAKADEVDRLVKEVEKHTDHVDILLANAGATWGATFDETPESAFAKVMDLNVKSVFVCIQRYDKACPPILRAYYADKERFAPLLRKNATQEDPSRVITTASIAGIGVGTLGDNATFAYSASKAAVLHLTRNLALELGPQHILCNAIAPGFFPTKMASGLMELSGGVKKLAAASPNRRLGQPEDIAGTVVYLCSRAGGHVNGGHVVLDGGSVLQAKL</sequence>
<evidence type="ECO:0000313" key="1">
    <source>
        <dbReference type="EMBL" id="KAK3699786.1"/>
    </source>
</evidence>
<evidence type="ECO:0000313" key="2">
    <source>
        <dbReference type="Proteomes" id="UP001281147"/>
    </source>
</evidence>
<protein>
    <submittedName>
        <fullName evidence="1">Uncharacterized protein</fullName>
    </submittedName>
</protein>
<organism evidence="1 2">
    <name type="scientific">Vermiconidia calcicola</name>
    <dbReference type="NCBI Taxonomy" id="1690605"/>
    <lineage>
        <taxon>Eukaryota</taxon>
        <taxon>Fungi</taxon>
        <taxon>Dikarya</taxon>
        <taxon>Ascomycota</taxon>
        <taxon>Pezizomycotina</taxon>
        <taxon>Dothideomycetes</taxon>
        <taxon>Dothideomycetidae</taxon>
        <taxon>Mycosphaerellales</taxon>
        <taxon>Extremaceae</taxon>
        <taxon>Vermiconidia</taxon>
    </lineage>
</organism>
<name>A0ACC3MR25_9PEZI</name>